<evidence type="ECO:0000313" key="3">
    <source>
        <dbReference type="Proteomes" id="UP001604336"/>
    </source>
</evidence>
<name>A0ABD1Q4L2_9LAMI</name>
<dbReference type="Pfam" id="PF09331">
    <property type="entry name" value="DUF1985"/>
    <property type="match status" value="1"/>
</dbReference>
<comment type="caution">
    <text evidence="2">The sequence shown here is derived from an EMBL/GenBank/DDBJ whole genome shotgun (WGS) entry which is preliminary data.</text>
</comment>
<gene>
    <name evidence="2" type="ORF">Adt_39269</name>
</gene>
<keyword evidence="3" id="KW-1185">Reference proteome</keyword>
<accession>A0ABD1Q4L2</accession>
<reference evidence="3" key="1">
    <citation type="submission" date="2024-07" db="EMBL/GenBank/DDBJ databases">
        <title>Two chromosome-level genome assemblies of Korean endemic species Abeliophyllum distichum and Forsythia ovata (Oleaceae).</title>
        <authorList>
            <person name="Jang H."/>
        </authorList>
    </citation>
    <scope>NUCLEOTIDE SEQUENCE [LARGE SCALE GENOMIC DNA]</scope>
</reference>
<protein>
    <recommendedName>
        <fullName evidence="1">DUF1985 domain-containing protein</fullName>
    </recommendedName>
</protein>
<dbReference type="Proteomes" id="UP001604336">
    <property type="component" value="Unassembled WGS sequence"/>
</dbReference>
<dbReference type="PANTHER" id="PTHR48449:SF1">
    <property type="entry name" value="DUF1985 DOMAIN-CONTAINING PROTEIN"/>
    <property type="match status" value="1"/>
</dbReference>
<dbReference type="EMBL" id="JBFOLK010000012">
    <property type="protein sequence ID" value="KAL2471133.1"/>
    <property type="molecule type" value="Genomic_DNA"/>
</dbReference>
<evidence type="ECO:0000259" key="1">
    <source>
        <dbReference type="Pfam" id="PF09331"/>
    </source>
</evidence>
<dbReference type="InterPro" id="IPR015410">
    <property type="entry name" value="DUF1985"/>
</dbReference>
<dbReference type="AlphaFoldDB" id="A0ABD1Q4L2"/>
<proteinExistence type="predicted"/>
<feature type="domain" description="DUF1985" evidence="1">
    <location>
        <begin position="49"/>
        <end position="115"/>
    </location>
</feature>
<dbReference type="PANTHER" id="PTHR48449">
    <property type="entry name" value="DUF1985 DOMAIN-CONTAINING PROTEIN"/>
    <property type="match status" value="1"/>
</dbReference>
<sequence length="608" mass="70129">MVSARHDVILNLNAKMNEAQKGLFGISCFGNFLDVNEIHLQHQLIHKMLLMEVKRQKPYEMWFKVAGKLLRFSLQEFYLVTGLKGVGCEDPSKLRKGRSFLRKKYFYHLKNIYQKTWRMSSRMEVRGIQPNEEERGAAYLVGLFGSFSPTPIIDDDSNFVDPPVKIRKVFKAANVENPGQIRDCKKSGNLKSQKYTKAKLQQEECRGGMENLTNLMMDIRLRQDRIISQQIDLKYDIMAIQHEVDEKIDGFLEEMRAKFLGKSSTEISQSQLVIYNDLGHMGNGVKKIPSDPNKSSEVNYSPKAENVDIVNCQHDNVCDPLNDTFYTEDVIKQVDEIMKSAEKPNQSKSIELEIKETSIETEEATTEMPIKKKQRPGILTISPYLDGRKITGESSPNFRFDASAFRAGLVQPSINDVFFFDEWFHDGYRPYNIKRKLLIKKININPPFDFGPIEVRDKTWSYELRDPVESLRDTHVDICFYYLRKMAMFSQEIRLKVTTTDSFFGSMVRGLYPTLLKDINVIARQGTRAHWILGHLDIEKRCINIFNSCWGTIRDREGIADVEAFTFVIPHLIANIDVWQPAIVDGVQQIEPLAVSFVHDILQHSNEL</sequence>
<evidence type="ECO:0000313" key="2">
    <source>
        <dbReference type="EMBL" id="KAL2471133.1"/>
    </source>
</evidence>
<organism evidence="2 3">
    <name type="scientific">Abeliophyllum distichum</name>
    <dbReference type="NCBI Taxonomy" id="126358"/>
    <lineage>
        <taxon>Eukaryota</taxon>
        <taxon>Viridiplantae</taxon>
        <taxon>Streptophyta</taxon>
        <taxon>Embryophyta</taxon>
        <taxon>Tracheophyta</taxon>
        <taxon>Spermatophyta</taxon>
        <taxon>Magnoliopsida</taxon>
        <taxon>eudicotyledons</taxon>
        <taxon>Gunneridae</taxon>
        <taxon>Pentapetalae</taxon>
        <taxon>asterids</taxon>
        <taxon>lamiids</taxon>
        <taxon>Lamiales</taxon>
        <taxon>Oleaceae</taxon>
        <taxon>Forsythieae</taxon>
        <taxon>Abeliophyllum</taxon>
    </lineage>
</organism>